<accession>A0AAV8ZBB8</accession>
<dbReference type="Proteomes" id="UP001162162">
    <property type="component" value="Unassembled WGS sequence"/>
</dbReference>
<sequence>MFHKKLGIILWNYLTDKILDIGHKKIKIYYERVTFKCGSVSMTPDWLRGVLEIGLRETT</sequence>
<keyword evidence="2" id="KW-1185">Reference proteome</keyword>
<name>A0AAV8ZBB8_9CUCU</name>
<proteinExistence type="predicted"/>
<dbReference type="EMBL" id="JAPWTK010000004">
    <property type="protein sequence ID" value="KAJ8961667.1"/>
    <property type="molecule type" value="Genomic_DNA"/>
</dbReference>
<reference evidence="1" key="1">
    <citation type="journal article" date="2023" name="Insect Mol. Biol.">
        <title>Genome sequencing provides insights into the evolution of gene families encoding plant cell wall-degrading enzymes in longhorned beetles.</title>
        <authorList>
            <person name="Shin N.R."/>
            <person name="Okamura Y."/>
            <person name="Kirsch R."/>
            <person name="Pauchet Y."/>
        </authorList>
    </citation>
    <scope>NUCLEOTIDE SEQUENCE</scope>
    <source>
        <strain evidence="1">AMC_N1</strain>
    </source>
</reference>
<comment type="caution">
    <text evidence="1">The sequence shown here is derived from an EMBL/GenBank/DDBJ whole genome shotgun (WGS) entry which is preliminary data.</text>
</comment>
<gene>
    <name evidence="1" type="ORF">NQ318_021265</name>
</gene>
<dbReference type="AlphaFoldDB" id="A0AAV8ZBB8"/>
<evidence type="ECO:0000313" key="2">
    <source>
        <dbReference type="Proteomes" id="UP001162162"/>
    </source>
</evidence>
<organism evidence="1 2">
    <name type="scientific">Aromia moschata</name>
    <dbReference type="NCBI Taxonomy" id="1265417"/>
    <lineage>
        <taxon>Eukaryota</taxon>
        <taxon>Metazoa</taxon>
        <taxon>Ecdysozoa</taxon>
        <taxon>Arthropoda</taxon>
        <taxon>Hexapoda</taxon>
        <taxon>Insecta</taxon>
        <taxon>Pterygota</taxon>
        <taxon>Neoptera</taxon>
        <taxon>Endopterygota</taxon>
        <taxon>Coleoptera</taxon>
        <taxon>Polyphaga</taxon>
        <taxon>Cucujiformia</taxon>
        <taxon>Chrysomeloidea</taxon>
        <taxon>Cerambycidae</taxon>
        <taxon>Cerambycinae</taxon>
        <taxon>Callichromatini</taxon>
        <taxon>Aromia</taxon>
    </lineage>
</organism>
<evidence type="ECO:0000313" key="1">
    <source>
        <dbReference type="EMBL" id="KAJ8961667.1"/>
    </source>
</evidence>
<protein>
    <submittedName>
        <fullName evidence="1">Uncharacterized protein</fullName>
    </submittedName>
</protein>